<evidence type="ECO:0000256" key="5">
    <source>
        <dbReference type="ARBA" id="ARBA00024042"/>
    </source>
</evidence>
<dbReference type="Proteomes" id="UP000786387">
    <property type="component" value="Unassembled WGS sequence"/>
</dbReference>
<keyword evidence="4" id="KW-0560">Oxidoreductase</keyword>
<dbReference type="InterPro" id="IPR037396">
    <property type="entry name" value="FMN_HAD"/>
</dbReference>
<accession>A0ABR5Z323</accession>
<dbReference type="InterPro" id="IPR000262">
    <property type="entry name" value="FMN-dep_DH"/>
</dbReference>
<evidence type="ECO:0000256" key="1">
    <source>
        <dbReference type="ARBA" id="ARBA00001917"/>
    </source>
</evidence>
<dbReference type="Pfam" id="PF01070">
    <property type="entry name" value="FMN_dh"/>
    <property type="match status" value="1"/>
</dbReference>
<evidence type="ECO:0000256" key="4">
    <source>
        <dbReference type="ARBA" id="ARBA00023002"/>
    </source>
</evidence>
<protein>
    <submittedName>
        <fullName evidence="7">Alpha-hydroxy-acid oxidizing protein</fullName>
    </submittedName>
</protein>
<dbReference type="InterPro" id="IPR012133">
    <property type="entry name" value="Alpha-hydoxy_acid_DH_FMN"/>
</dbReference>
<dbReference type="CDD" id="cd02809">
    <property type="entry name" value="alpha_hydroxyacid_oxid_FMN"/>
    <property type="match status" value="1"/>
</dbReference>
<gene>
    <name evidence="7" type="ORF">G7026_14390</name>
</gene>
<organism evidence="7 8">
    <name type="scientific">Stutzerimonas azotifigens</name>
    <dbReference type="NCBI Taxonomy" id="291995"/>
    <lineage>
        <taxon>Bacteria</taxon>
        <taxon>Pseudomonadati</taxon>
        <taxon>Pseudomonadota</taxon>
        <taxon>Gammaproteobacteria</taxon>
        <taxon>Pseudomonadales</taxon>
        <taxon>Pseudomonadaceae</taxon>
        <taxon>Stutzerimonas</taxon>
    </lineage>
</organism>
<proteinExistence type="inferred from homology"/>
<keyword evidence="8" id="KW-1185">Reference proteome</keyword>
<comment type="similarity">
    <text evidence="5">Belongs to the FMN-dependent alpha-hydroxy acid dehydrogenase family.</text>
</comment>
<evidence type="ECO:0000313" key="8">
    <source>
        <dbReference type="Proteomes" id="UP000786387"/>
    </source>
</evidence>
<keyword evidence="2" id="KW-0285">Flavoprotein</keyword>
<sequence length="407" mass="44635">MRRYHCGRDLERIHSIAEMAAAARRQLPYFAWEYLEGGAEEEWTLGRNRQAFADYPLESRTLVPCHPPAIDRAVLGRRLPAPMLIGPTGYNGMLYPDADLHLARAAHARGLPFCLSTVSNVSLEAIAEQVPGLDLWFQLYAMRGPAIQADLLARAQRAGVRTLLLTTDALVLGNREWDRRNFARPRQLSLRNKLDVLRHPGWMRRVMWPAGLPSMANLLPYLPQNERTALGSMKFIGEQMDALLDWDRLARLREQWPGQLVLKGVLHPGDAERACSLGLDGIIVTNHGGRQLDGAPASIDALSRIAPVVRGRMAVLLDSGIRRGSDIVKALALGADAVLLGRATLYGVAVAGEAGAGRALDLLHDELRCTLNLMGCPGVDVLSAQWLSAPDRRPSCPSETCTCACTN</sequence>
<dbReference type="PANTHER" id="PTHR10578">
    <property type="entry name" value="S -2-HYDROXY-ACID OXIDASE-RELATED"/>
    <property type="match status" value="1"/>
</dbReference>
<name>A0ABR5Z323_9GAMM</name>
<dbReference type="EMBL" id="JAAMRF010000007">
    <property type="protein sequence ID" value="MBA1274547.1"/>
    <property type="molecule type" value="Genomic_DNA"/>
</dbReference>
<comment type="cofactor">
    <cofactor evidence="1">
        <name>FMN</name>
        <dbReference type="ChEBI" id="CHEBI:58210"/>
    </cofactor>
</comment>
<dbReference type="Gene3D" id="3.20.20.70">
    <property type="entry name" value="Aldolase class I"/>
    <property type="match status" value="1"/>
</dbReference>
<dbReference type="PROSITE" id="PS51349">
    <property type="entry name" value="FMN_HYDROXY_ACID_DH_2"/>
    <property type="match status" value="1"/>
</dbReference>
<evidence type="ECO:0000313" key="7">
    <source>
        <dbReference type="EMBL" id="MBA1274547.1"/>
    </source>
</evidence>
<dbReference type="SUPFAM" id="SSF51395">
    <property type="entry name" value="FMN-linked oxidoreductases"/>
    <property type="match status" value="1"/>
</dbReference>
<evidence type="ECO:0000256" key="2">
    <source>
        <dbReference type="ARBA" id="ARBA00022630"/>
    </source>
</evidence>
<keyword evidence="3" id="KW-0288">FMN</keyword>
<dbReference type="InterPro" id="IPR013785">
    <property type="entry name" value="Aldolase_TIM"/>
</dbReference>
<reference evidence="7 8" key="1">
    <citation type="submission" date="2020-02" db="EMBL/GenBank/DDBJ databases">
        <title>Synteny-based analysis reveals conserved mechanism for high triclosan tolerance in Pseudomonas, as well as instances of horizontal transfer.</title>
        <authorList>
            <person name="Mcfarland A.G."/>
            <person name="Bertucci H.K."/>
            <person name="Litmann E."/>
            <person name="Shen J."/>
            <person name="Huttenhower C."/>
            <person name="Hartmann E.M."/>
        </authorList>
    </citation>
    <scope>NUCLEOTIDE SEQUENCE [LARGE SCALE GENOMIC DNA]</scope>
    <source>
        <strain evidence="7 8">115A1</strain>
    </source>
</reference>
<dbReference type="PIRSF" id="PIRSF000138">
    <property type="entry name" value="Al-hdrx_acd_dh"/>
    <property type="match status" value="1"/>
</dbReference>
<dbReference type="PANTHER" id="PTHR10578:SF107">
    <property type="entry name" value="2-HYDROXYACID OXIDASE 1"/>
    <property type="match status" value="1"/>
</dbReference>
<feature type="domain" description="FMN hydroxy acid dehydrogenase" evidence="6">
    <location>
        <begin position="8"/>
        <end position="392"/>
    </location>
</feature>
<comment type="caution">
    <text evidence="7">The sequence shown here is derived from an EMBL/GenBank/DDBJ whole genome shotgun (WGS) entry which is preliminary data.</text>
</comment>
<evidence type="ECO:0000256" key="3">
    <source>
        <dbReference type="ARBA" id="ARBA00022643"/>
    </source>
</evidence>
<dbReference type="RefSeq" id="WP_181071601.1">
    <property type="nucleotide sequence ID" value="NZ_JAAMRF010000007.1"/>
</dbReference>
<evidence type="ECO:0000259" key="6">
    <source>
        <dbReference type="PROSITE" id="PS51349"/>
    </source>
</evidence>